<keyword evidence="6 9" id="KW-0326">Glycosidase</keyword>
<dbReference type="AlphaFoldDB" id="A0A0R0G6S6"/>
<comment type="similarity">
    <text evidence="2 9">Belongs to the glycosyl hydrolase 28 family.</text>
</comment>
<accession>A0A0R0G6S6</accession>
<dbReference type="GO" id="GO:0005975">
    <property type="term" value="P:carbohydrate metabolic process"/>
    <property type="evidence" value="ECO:0007669"/>
    <property type="project" value="InterPro"/>
</dbReference>
<keyword evidence="13" id="KW-1185">Reference proteome</keyword>
<dbReference type="GO" id="GO:0004650">
    <property type="term" value="F:polygalacturonase activity"/>
    <property type="evidence" value="ECO:0007669"/>
    <property type="project" value="InterPro"/>
</dbReference>
<evidence type="ECO:0000313" key="11">
    <source>
        <dbReference type="EMBL" id="KRH13878.1"/>
    </source>
</evidence>
<dbReference type="EnsemblPlants" id="KRH13878">
    <property type="protein sequence ID" value="KRH13878"/>
    <property type="gene ID" value="GLYMA_15G269400"/>
</dbReference>
<dbReference type="PROSITE" id="PS00502">
    <property type="entry name" value="POLYGALACTURONASE"/>
    <property type="match status" value="1"/>
</dbReference>
<keyword evidence="4" id="KW-0964">Secreted</keyword>
<gene>
    <name evidence="11" type="ORF">GLYMA_15G269400</name>
</gene>
<feature type="signal peptide" evidence="10">
    <location>
        <begin position="1"/>
        <end position="18"/>
    </location>
</feature>
<feature type="active site" evidence="8">
    <location>
        <position position="198"/>
    </location>
</feature>
<evidence type="ECO:0000256" key="7">
    <source>
        <dbReference type="ARBA" id="ARBA00023316"/>
    </source>
</evidence>
<evidence type="ECO:0000256" key="8">
    <source>
        <dbReference type="PROSITE-ProRule" id="PRU10052"/>
    </source>
</evidence>
<dbReference type="Proteomes" id="UP000008827">
    <property type="component" value="Chromosome 15"/>
</dbReference>
<dbReference type="PaxDb" id="3847-GLYMA15G42420.2"/>
<keyword evidence="10" id="KW-0732">Signal</keyword>
<proteinExistence type="inferred from homology"/>
<dbReference type="GO" id="GO:0071555">
    <property type="term" value="P:cell wall organization"/>
    <property type="evidence" value="ECO:0007669"/>
    <property type="project" value="UniProtKB-KW"/>
</dbReference>
<organism evidence="11">
    <name type="scientific">Glycine max</name>
    <name type="common">Soybean</name>
    <name type="synonym">Glycine hispida</name>
    <dbReference type="NCBI Taxonomy" id="3847"/>
    <lineage>
        <taxon>Eukaryota</taxon>
        <taxon>Viridiplantae</taxon>
        <taxon>Streptophyta</taxon>
        <taxon>Embryophyta</taxon>
        <taxon>Tracheophyta</taxon>
        <taxon>Spermatophyta</taxon>
        <taxon>Magnoliopsida</taxon>
        <taxon>eudicotyledons</taxon>
        <taxon>Gunneridae</taxon>
        <taxon>Pentapetalae</taxon>
        <taxon>rosids</taxon>
        <taxon>fabids</taxon>
        <taxon>Fabales</taxon>
        <taxon>Fabaceae</taxon>
        <taxon>Papilionoideae</taxon>
        <taxon>50 kb inversion clade</taxon>
        <taxon>NPAAA clade</taxon>
        <taxon>indigoferoid/millettioid clade</taxon>
        <taxon>Phaseoleae</taxon>
        <taxon>Glycine</taxon>
        <taxon>Glycine subgen. Soja</taxon>
    </lineage>
</organism>
<dbReference type="SUPFAM" id="SSF51126">
    <property type="entry name" value="Pectin lyase-like"/>
    <property type="match status" value="1"/>
</dbReference>
<name>A0A0R0G6S6_SOYBN</name>
<dbReference type="OMA" id="IYMENVH"/>
<dbReference type="InterPro" id="IPR011050">
    <property type="entry name" value="Pectin_lyase_fold/virulence"/>
</dbReference>
<dbReference type="SMR" id="A0A0R0G6S6"/>
<evidence type="ECO:0000313" key="12">
    <source>
        <dbReference type="EnsemblPlants" id="KRH13878"/>
    </source>
</evidence>
<dbReference type="STRING" id="3847.A0A0R0G6S6"/>
<evidence type="ECO:0000256" key="4">
    <source>
        <dbReference type="ARBA" id="ARBA00022525"/>
    </source>
</evidence>
<sequence>MYGKYLFMLCLWPFIAEAHIKLFNVAEYGAITDGKEDNSVSDACNWNGSATVLIPEGTYMLKSVIFKGPCNGSVTFQIKGTLDGQGSATRQKCKNNANCEILFTTMDFDFITNGHVQNLHSIDSKGGHFIVFGCENMTFTDLTLKSPENNHNTDGIKISQTNGINITGVKIGTGDDCVAMISGTKNVRISNVVCGPGHGISVGSLGKNDGETDVEDIVVKNCTFVGTSNGLRIKTWAAPLKKNLKASKFVYEDIVMNNVQNPVVIDQQYCPLHQCDLKVCASSYNVACRNIRGSSKSDIAVIFNCSKDKPCQNITMDNINLWGYSDNGKGRLLLRNYCFEVNGASYGKQSPPSCTPHRATPLSA</sequence>
<evidence type="ECO:0000256" key="2">
    <source>
        <dbReference type="ARBA" id="ARBA00008834"/>
    </source>
</evidence>
<evidence type="ECO:0000256" key="3">
    <source>
        <dbReference type="ARBA" id="ARBA00022512"/>
    </source>
</evidence>
<dbReference type="Gramene" id="KRH13878">
    <property type="protein sequence ID" value="KRH13878"/>
    <property type="gene ID" value="GLYMA_15G269400"/>
</dbReference>
<reference evidence="11" key="3">
    <citation type="submission" date="2018-07" db="EMBL/GenBank/DDBJ databases">
        <title>WGS assembly of Glycine max.</title>
        <authorList>
            <person name="Schmutz J."/>
            <person name="Cannon S."/>
            <person name="Schlueter J."/>
            <person name="Ma J."/>
            <person name="Mitros T."/>
            <person name="Nelson W."/>
            <person name="Hyten D."/>
            <person name="Song Q."/>
            <person name="Thelen J."/>
            <person name="Cheng J."/>
            <person name="Xu D."/>
            <person name="Hellsten U."/>
            <person name="May G."/>
            <person name="Yu Y."/>
            <person name="Sakurai T."/>
            <person name="Umezawa T."/>
            <person name="Bhattacharyya M."/>
            <person name="Sandhu D."/>
            <person name="Valliyodan B."/>
            <person name="Lindquist E."/>
            <person name="Peto M."/>
            <person name="Grant D."/>
            <person name="Shu S."/>
            <person name="Goodstein D."/>
            <person name="Barry K."/>
            <person name="Futrell-Griggs M."/>
            <person name="Abernathy B."/>
            <person name="Du J."/>
            <person name="Tian Z."/>
            <person name="Zhu L."/>
            <person name="Gill N."/>
            <person name="Joshi T."/>
            <person name="Libault M."/>
            <person name="Sethuraman A."/>
            <person name="Zhang X."/>
            <person name="Shinozaki K."/>
            <person name="Nguyen H."/>
            <person name="Wing R."/>
            <person name="Cregan P."/>
            <person name="Specht J."/>
            <person name="Grimwood J."/>
            <person name="Rokhsar D."/>
            <person name="Stacey G."/>
            <person name="Shoemaker R."/>
            <person name="Jackson S."/>
        </authorList>
    </citation>
    <scope>NUCLEOTIDE SEQUENCE</scope>
    <source>
        <tissue evidence="11">Callus</tissue>
    </source>
</reference>
<dbReference type="Pfam" id="PF00295">
    <property type="entry name" value="Glyco_hydro_28"/>
    <property type="match status" value="1"/>
</dbReference>
<evidence type="ECO:0000256" key="10">
    <source>
        <dbReference type="SAM" id="SignalP"/>
    </source>
</evidence>
<reference evidence="12" key="2">
    <citation type="submission" date="2018-02" db="UniProtKB">
        <authorList>
            <consortium name="EnsemblPlants"/>
        </authorList>
    </citation>
    <scope>IDENTIFICATION</scope>
    <source>
        <strain evidence="12">Williams 82</strain>
    </source>
</reference>
<evidence type="ECO:0008006" key="14">
    <source>
        <dbReference type="Google" id="ProtNLM"/>
    </source>
</evidence>
<dbReference type="InterPro" id="IPR006626">
    <property type="entry name" value="PbH1"/>
</dbReference>
<evidence type="ECO:0000313" key="13">
    <source>
        <dbReference type="Proteomes" id="UP000008827"/>
    </source>
</evidence>
<feature type="chain" id="PRO_5014521231" description="Polygalacturonase" evidence="10">
    <location>
        <begin position="19"/>
        <end position="364"/>
    </location>
</feature>
<dbReference type="PANTHER" id="PTHR31375">
    <property type="match status" value="1"/>
</dbReference>
<dbReference type="SMART" id="SM00710">
    <property type="entry name" value="PbH1"/>
    <property type="match status" value="4"/>
</dbReference>
<evidence type="ECO:0000256" key="9">
    <source>
        <dbReference type="RuleBase" id="RU361169"/>
    </source>
</evidence>
<dbReference type="InterPro" id="IPR000743">
    <property type="entry name" value="Glyco_hydro_28"/>
</dbReference>
<dbReference type="FunCoup" id="A0A0R0G6S6">
    <property type="interactions" value="61"/>
</dbReference>
<evidence type="ECO:0000256" key="5">
    <source>
        <dbReference type="ARBA" id="ARBA00022801"/>
    </source>
</evidence>
<reference evidence="11 12" key="1">
    <citation type="journal article" date="2010" name="Nature">
        <title>Genome sequence of the palaeopolyploid soybean.</title>
        <authorList>
            <person name="Schmutz J."/>
            <person name="Cannon S.B."/>
            <person name="Schlueter J."/>
            <person name="Ma J."/>
            <person name="Mitros T."/>
            <person name="Nelson W."/>
            <person name="Hyten D.L."/>
            <person name="Song Q."/>
            <person name="Thelen J.J."/>
            <person name="Cheng J."/>
            <person name="Xu D."/>
            <person name="Hellsten U."/>
            <person name="May G.D."/>
            <person name="Yu Y."/>
            <person name="Sakurai T."/>
            <person name="Umezawa T."/>
            <person name="Bhattacharyya M.K."/>
            <person name="Sandhu D."/>
            <person name="Valliyodan B."/>
            <person name="Lindquist E."/>
            <person name="Peto M."/>
            <person name="Grant D."/>
            <person name="Shu S."/>
            <person name="Goodstein D."/>
            <person name="Barry K."/>
            <person name="Futrell-Griggs M."/>
            <person name="Abernathy B."/>
            <person name="Du J."/>
            <person name="Tian Z."/>
            <person name="Zhu L."/>
            <person name="Gill N."/>
            <person name="Joshi T."/>
            <person name="Libault M."/>
            <person name="Sethuraman A."/>
            <person name="Zhang X.-C."/>
            <person name="Shinozaki K."/>
            <person name="Nguyen H.T."/>
            <person name="Wing R.A."/>
            <person name="Cregan P."/>
            <person name="Specht J."/>
            <person name="Grimwood J."/>
            <person name="Rokhsar D."/>
            <person name="Stacey G."/>
            <person name="Shoemaker R.C."/>
            <person name="Jackson S.A."/>
        </authorList>
    </citation>
    <scope>NUCLEOTIDE SEQUENCE [LARGE SCALE GENOMIC DNA]</scope>
    <source>
        <strain evidence="12">cv. Williams 82</strain>
        <tissue evidence="11">Callus</tissue>
    </source>
</reference>
<dbReference type="InParanoid" id="A0A0R0G6S6"/>
<keyword evidence="5 9" id="KW-0378">Hydrolase</keyword>
<protein>
    <recommendedName>
        <fullName evidence="14">Polygalacturonase</fullName>
    </recommendedName>
</protein>
<dbReference type="OrthoDB" id="187139at2759"/>
<evidence type="ECO:0000256" key="1">
    <source>
        <dbReference type="ARBA" id="ARBA00004191"/>
    </source>
</evidence>
<keyword evidence="7" id="KW-0961">Cell wall biogenesis/degradation</keyword>
<keyword evidence="3" id="KW-0134">Cell wall</keyword>
<evidence type="ECO:0000256" key="6">
    <source>
        <dbReference type="ARBA" id="ARBA00023295"/>
    </source>
</evidence>
<dbReference type="InterPro" id="IPR012334">
    <property type="entry name" value="Pectin_lyas_fold"/>
</dbReference>
<dbReference type="Gene3D" id="2.160.20.10">
    <property type="entry name" value="Single-stranded right-handed beta-helix, Pectin lyase-like"/>
    <property type="match status" value="1"/>
</dbReference>
<dbReference type="EMBL" id="CM000848">
    <property type="protein sequence ID" value="KRH13878.1"/>
    <property type="molecule type" value="Genomic_DNA"/>
</dbReference>
<comment type="subcellular location">
    <subcellularLocation>
        <location evidence="1">Secreted</location>
        <location evidence="1">Cell wall</location>
    </subcellularLocation>
</comment>